<name>A0A8D0B5S2_SALMN</name>
<dbReference type="GO" id="GO:0050776">
    <property type="term" value="P:regulation of immune response"/>
    <property type="evidence" value="ECO:0007669"/>
    <property type="project" value="TreeGrafter"/>
</dbReference>
<dbReference type="GO" id="GO:0004888">
    <property type="term" value="F:transmembrane signaling receptor activity"/>
    <property type="evidence" value="ECO:0007669"/>
    <property type="project" value="InterPro"/>
</dbReference>
<organism evidence="3 4">
    <name type="scientific">Salvator merianae</name>
    <name type="common">Argentine black and white tegu</name>
    <name type="synonym">Tupinambis merianae</name>
    <dbReference type="NCBI Taxonomy" id="96440"/>
    <lineage>
        <taxon>Eukaryota</taxon>
        <taxon>Metazoa</taxon>
        <taxon>Chordata</taxon>
        <taxon>Craniata</taxon>
        <taxon>Vertebrata</taxon>
        <taxon>Euteleostomi</taxon>
        <taxon>Lepidosauria</taxon>
        <taxon>Squamata</taxon>
        <taxon>Bifurcata</taxon>
        <taxon>Unidentata</taxon>
        <taxon>Episquamata</taxon>
        <taxon>Laterata</taxon>
        <taxon>Teiioidea</taxon>
        <taxon>Teiidae</taxon>
        <taxon>Salvator</taxon>
    </lineage>
</organism>
<sequence length="392" mass="41437">MEKSRSLLQKLPVYSVSIGFLILLTMDSFIDAQNSTSATKTTYPAADEASSKADAEVLNSSTLHLVTGSSIAAELDPTTPVTPDKKGLKHKPTPGQPSSPIKHNKIMETFETSPSRATLMGQESTSTIAPEQPVHISGKVLEDDGTTVEPSSEATTAAKSTSAPGKTTTMDKSTSAPRKTMVKSTLASDDITVIVTSTLGSSPELHPRGKPGSSTKGKDRITTPEQQMPDDTKTDASSAVPGSWSTTALAPRRTGETTPGTIARPSSADKVKIIVAIVIAVLLLLLILCVFVYCRRRHRSGSTSFTASEWAGQATVPDDSGLERDAERGTVIVGGGEGESRRSTLVTFFGKRQSRTASVAMEEIDRKGDGNESQKLKALILDTRGTHALPVS</sequence>
<dbReference type="PANTHER" id="PTHR35265:SF1">
    <property type="entry name" value="LEUKOSIALIN"/>
    <property type="match status" value="1"/>
</dbReference>
<feature type="region of interest" description="Disordered" evidence="1">
    <location>
        <begin position="141"/>
        <end position="183"/>
    </location>
</feature>
<feature type="region of interest" description="Disordered" evidence="1">
    <location>
        <begin position="74"/>
        <end position="102"/>
    </location>
</feature>
<accession>A0A8D0B5S2</accession>
<feature type="compositionally biased region" description="Polar residues" evidence="1">
    <location>
        <begin position="170"/>
        <end position="183"/>
    </location>
</feature>
<dbReference type="AlphaFoldDB" id="A0A8D0B5S2"/>
<dbReference type="GO" id="GO:2000404">
    <property type="term" value="P:regulation of T cell migration"/>
    <property type="evidence" value="ECO:0007669"/>
    <property type="project" value="InterPro"/>
</dbReference>
<evidence type="ECO:0008006" key="5">
    <source>
        <dbReference type="Google" id="ProtNLM"/>
    </source>
</evidence>
<keyword evidence="2" id="KW-0472">Membrane</keyword>
<feature type="compositionally biased region" description="Low complexity" evidence="1">
    <location>
        <begin position="149"/>
        <end position="168"/>
    </location>
</feature>
<dbReference type="GO" id="GO:0007166">
    <property type="term" value="P:cell surface receptor signaling pathway"/>
    <property type="evidence" value="ECO:0007669"/>
    <property type="project" value="TreeGrafter"/>
</dbReference>
<evidence type="ECO:0000313" key="3">
    <source>
        <dbReference type="Ensembl" id="ENSSMRP00000001028.1"/>
    </source>
</evidence>
<protein>
    <recommendedName>
        <fullName evidence="5">Leukosialin</fullName>
    </recommendedName>
</protein>
<dbReference type="GO" id="GO:0009897">
    <property type="term" value="C:external side of plasma membrane"/>
    <property type="evidence" value="ECO:0007669"/>
    <property type="project" value="TreeGrafter"/>
</dbReference>
<reference evidence="3" key="1">
    <citation type="submission" date="2025-08" db="UniProtKB">
        <authorList>
            <consortium name="Ensembl"/>
        </authorList>
    </citation>
    <scope>IDENTIFICATION</scope>
</reference>
<feature type="transmembrane region" description="Helical" evidence="2">
    <location>
        <begin position="273"/>
        <end position="294"/>
    </location>
</feature>
<keyword evidence="4" id="KW-1185">Reference proteome</keyword>
<dbReference type="GO" id="GO:0050863">
    <property type="term" value="P:regulation of T cell activation"/>
    <property type="evidence" value="ECO:0007669"/>
    <property type="project" value="InterPro"/>
</dbReference>
<evidence type="ECO:0000313" key="4">
    <source>
        <dbReference type="Proteomes" id="UP000694421"/>
    </source>
</evidence>
<dbReference type="Ensembl" id="ENSSMRT00000001233.1">
    <property type="protein sequence ID" value="ENSSMRP00000001028.1"/>
    <property type="gene ID" value="ENSSMRG00000000877.1"/>
</dbReference>
<keyword evidence="2" id="KW-1133">Transmembrane helix</keyword>
<reference evidence="3" key="2">
    <citation type="submission" date="2025-09" db="UniProtKB">
        <authorList>
            <consortium name="Ensembl"/>
        </authorList>
    </citation>
    <scope>IDENTIFICATION</scope>
</reference>
<dbReference type="GO" id="GO:0031072">
    <property type="term" value="F:heat shock protein binding"/>
    <property type="evidence" value="ECO:0007669"/>
    <property type="project" value="TreeGrafter"/>
</dbReference>
<proteinExistence type="predicted"/>
<dbReference type="GeneTree" id="ENSGT00730000113150"/>
<dbReference type="InterPro" id="IPR038829">
    <property type="entry name" value="Leukosialin"/>
</dbReference>
<dbReference type="GO" id="GO:0042742">
    <property type="term" value="P:defense response to bacterium"/>
    <property type="evidence" value="ECO:0007669"/>
    <property type="project" value="TreeGrafter"/>
</dbReference>
<evidence type="ECO:0000256" key="2">
    <source>
        <dbReference type="SAM" id="Phobius"/>
    </source>
</evidence>
<feature type="region of interest" description="Disordered" evidence="1">
    <location>
        <begin position="197"/>
        <end position="264"/>
    </location>
</feature>
<dbReference type="Proteomes" id="UP000694421">
    <property type="component" value="Unplaced"/>
</dbReference>
<keyword evidence="2" id="KW-0812">Transmembrane</keyword>
<evidence type="ECO:0000256" key="1">
    <source>
        <dbReference type="SAM" id="MobiDB-lite"/>
    </source>
</evidence>
<dbReference type="PANTHER" id="PTHR35265">
    <property type="entry name" value="LEUKOSIALIN"/>
    <property type="match status" value="1"/>
</dbReference>